<feature type="compositionally biased region" description="Basic and acidic residues" evidence="1">
    <location>
        <begin position="98"/>
        <end position="108"/>
    </location>
</feature>
<dbReference type="Proteomes" id="UP001359485">
    <property type="component" value="Unassembled WGS sequence"/>
</dbReference>
<reference evidence="2 3" key="1">
    <citation type="submission" date="2023-09" db="EMBL/GenBank/DDBJ databases">
        <title>Genomes of two closely related lineages of the louse Polyplax serrata with different host specificities.</title>
        <authorList>
            <person name="Martinu J."/>
            <person name="Tarabai H."/>
            <person name="Stefka J."/>
            <person name="Hypsa V."/>
        </authorList>
    </citation>
    <scope>NUCLEOTIDE SEQUENCE [LARGE SCALE GENOMIC DNA]</scope>
    <source>
        <strain evidence="2">98ZLc_SE</strain>
    </source>
</reference>
<proteinExistence type="predicted"/>
<evidence type="ECO:0000313" key="2">
    <source>
        <dbReference type="EMBL" id="KAK6631636.1"/>
    </source>
</evidence>
<name>A0ABR1AZ42_POLSC</name>
<keyword evidence="3" id="KW-1185">Reference proteome</keyword>
<comment type="caution">
    <text evidence="2">The sequence shown here is derived from an EMBL/GenBank/DDBJ whole genome shotgun (WGS) entry which is preliminary data.</text>
</comment>
<feature type="region of interest" description="Disordered" evidence="1">
    <location>
        <begin position="60"/>
        <end position="136"/>
    </location>
</feature>
<feature type="compositionally biased region" description="Pro residues" evidence="1">
    <location>
        <begin position="123"/>
        <end position="136"/>
    </location>
</feature>
<gene>
    <name evidence="2" type="ORF">RUM44_006165</name>
</gene>
<evidence type="ECO:0000256" key="1">
    <source>
        <dbReference type="SAM" id="MobiDB-lite"/>
    </source>
</evidence>
<dbReference type="EMBL" id="JAWJWF010000006">
    <property type="protein sequence ID" value="KAK6631636.1"/>
    <property type="molecule type" value="Genomic_DNA"/>
</dbReference>
<feature type="compositionally biased region" description="Basic and acidic residues" evidence="1">
    <location>
        <begin position="75"/>
        <end position="86"/>
    </location>
</feature>
<protein>
    <submittedName>
        <fullName evidence="2">Uncharacterized protein</fullName>
    </submittedName>
</protein>
<sequence length="136" mass="15502">MTTLVRVLQATFELFAFPGFDCSSDPPMLLAVRHVLLHAREFKKRAFRITTTPVLRAKLRRMEQEENPEKPVSGKKTESLGRREKSCNQTSSIEFDSLNEKELKKKPSEMMTEGMKKWKALSPSPPPPPPPEGIHN</sequence>
<organism evidence="2 3">
    <name type="scientific">Polyplax serrata</name>
    <name type="common">Common mouse louse</name>
    <dbReference type="NCBI Taxonomy" id="468196"/>
    <lineage>
        <taxon>Eukaryota</taxon>
        <taxon>Metazoa</taxon>
        <taxon>Ecdysozoa</taxon>
        <taxon>Arthropoda</taxon>
        <taxon>Hexapoda</taxon>
        <taxon>Insecta</taxon>
        <taxon>Pterygota</taxon>
        <taxon>Neoptera</taxon>
        <taxon>Paraneoptera</taxon>
        <taxon>Psocodea</taxon>
        <taxon>Troctomorpha</taxon>
        <taxon>Phthiraptera</taxon>
        <taxon>Anoplura</taxon>
        <taxon>Polyplacidae</taxon>
        <taxon>Polyplax</taxon>
    </lineage>
</organism>
<accession>A0ABR1AZ42</accession>
<feature type="compositionally biased region" description="Basic and acidic residues" evidence="1">
    <location>
        <begin position="60"/>
        <end position="69"/>
    </location>
</feature>
<evidence type="ECO:0000313" key="3">
    <source>
        <dbReference type="Proteomes" id="UP001359485"/>
    </source>
</evidence>